<dbReference type="EMBL" id="CP020919">
    <property type="protein sequence ID" value="AWG25307.1"/>
    <property type="molecule type" value="Genomic_DNA"/>
</dbReference>
<evidence type="ECO:0000259" key="11">
    <source>
        <dbReference type="Pfam" id="PF00593"/>
    </source>
</evidence>
<dbReference type="SUPFAM" id="SSF49464">
    <property type="entry name" value="Carboxypeptidase regulatory domain-like"/>
    <property type="match status" value="1"/>
</dbReference>
<dbReference type="InterPro" id="IPR023997">
    <property type="entry name" value="TonB-dep_OMP_SusC/RagA_CS"/>
</dbReference>
<sequence>MKMKLNHYLGLLMILFMQSITAQDITVSGVVSDASGLPLPGANVVVKNSTNGTQTDMDGKYSIKTQMGQTLSFSFLGLNTHEAKVTSSNLNVSLQESQAEELEGVVITALGIKREKKSLGYSSQEVKGSIISEAGQTNALSGLSGNVAGLQVTAPSTMGGSTRIVLRGVGSVSGENRPLIVIDGIPLDNGNINSATTQRGAGGRDYGDATADINPNDIESVTVLKGGPASALYGSRAGNGAILYTTKSGKKGKTEIIFNSGLTLESINIMPDLQKQYGGGGSQTFETATINGQTYNIADYATDSSWGPKYDANLKYLPWNAFDTEFPNDHLKEKSWVSPKNDVKSFFNTGVTRNNSIALSKSFQDGSLRFSYGNTQTEGIVPNSKLQKNTFNLNVNSKLTDRLKAEAMVNFTQTKGFNRPEVGYGDNSLAQKFFHFGQRQLDYNDLKAYKLANGNQRSWNRTAYDDATPAYSDNPYWTVYENTSEDKRNRLYGNAKLTYNFTPDFYAVGNVYMDTYNFSVKERVAIGSQAQSSYSQNNITLMDINYEGRLHYNKTFGDFSLNTFAGVNRRQYTRTQLLGNTVGGLVLPDLFSLNNSRAQALAQNSESEKRTNSVYGFVSLGYKDMLFVEATNRNDWFSTVVRSSNYSSVTGSFVFSTLLPEVNWLSFGKIRGGWAQTGNDTDPYSLENYKTINQPFNSDPRYSNPRILNNPNLKPELKETTEFGLEARLFDSRIGLDVSIYKTTTNDLITPIAVDPATGFTSQYFNAGKLENKGIEATVNITPVRTEDFSWDITWNFAKNKNKLLELKEGTETLLLAQAPFRARLLAEVGQPYGQIYGTDYVYDANGNKMIGENGMYLASEQKSLGTTTPDYNMGLRNTIRYKNVSLTILIDRQKGGSYYSMNHMFGSYSGMLENTVANGIRENGIILEGVQADGSVNTVPITAQTYGEGFFSTVDKQNVFDADYFKLREVALSYTLPKSFVGPFDSIQISAFGRNLLTWGLDWKGMDPEMASYGSGNVQGIDGGSLPSTRTYGMNVQFKF</sequence>
<dbReference type="InterPro" id="IPR037066">
    <property type="entry name" value="Plug_dom_sf"/>
</dbReference>
<evidence type="ECO:0000256" key="10">
    <source>
        <dbReference type="SAM" id="SignalP"/>
    </source>
</evidence>
<proteinExistence type="inferred from homology"/>
<dbReference type="Gene3D" id="2.60.40.1120">
    <property type="entry name" value="Carboxypeptidase-like, regulatory domain"/>
    <property type="match status" value="1"/>
</dbReference>
<dbReference type="Gene3D" id="2.40.170.20">
    <property type="entry name" value="TonB-dependent receptor, beta-barrel domain"/>
    <property type="match status" value="1"/>
</dbReference>
<evidence type="ECO:0000313" key="13">
    <source>
        <dbReference type="EMBL" id="AWG25307.1"/>
    </source>
</evidence>
<name>A0A2S1LNG0_9FLAO</name>
<feature type="domain" description="TonB-dependent receptor plug" evidence="12">
    <location>
        <begin position="117"/>
        <end position="241"/>
    </location>
</feature>
<keyword evidence="4 8" id="KW-0812">Transmembrane</keyword>
<evidence type="ECO:0000256" key="7">
    <source>
        <dbReference type="ARBA" id="ARBA00023237"/>
    </source>
</evidence>
<evidence type="ECO:0000256" key="4">
    <source>
        <dbReference type="ARBA" id="ARBA00022692"/>
    </source>
</evidence>
<evidence type="ECO:0000256" key="5">
    <source>
        <dbReference type="ARBA" id="ARBA00023077"/>
    </source>
</evidence>
<dbReference type="Pfam" id="PF07715">
    <property type="entry name" value="Plug"/>
    <property type="match status" value="1"/>
</dbReference>
<dbReference type="PROSITE" id="PS52016">
    <property type="entry name" value="TONB_DEPENDENT_REC_3"/>
    <property type="match status" value="1"/>
</dbReference>
<feature type="chain" id="PRO_5015411399" evidence="10">
    <location>
        <begin position="23"/>
        <end position="1041"/>
    </location>
</feature>
<keyword evidence="5 9" id="KW-0798">TonB box</keyword>
<dbReference type="AlphaFoldDB" id="A0A2S1LNG0"/>
<comment type="similarity">
    <text evidence="8 9">Belongs to the TonB-dependent receptor family.</text>
</comment>
<evidence type="ECO:0000256" key="8">
    <source>
        <dbReference type="PROSITE-ProRule" id="PRU01360"/>
    </source>
</evidence>
<dbReference type="OrthoDB" id="9768177at2"/>
<comment type="subcellular location">
    <subcellularLocation>
        <location evidence="1 8">Cell outer membrane</location>
        <topology evidence="1 8">Multi-pass membrane protein</topology>
    </subcellularLocation>
</comment>
<evidence type="ECO:0000256" key="2">
    <source>
        <dbReference type="ARBA" id="ARBA00022448"/>
    </source>
</evidence>
<feature type="domain" description="TonB-dependent receptor-like beta-barrel" evidence="11">
    <location>
        <begin position="440"/>
        <end position="873"/>
    </location>
</feature>
<dbReference type="Pfam" id="PF00593">
    <property type="entry name" value="TonB_dep_Rec_b-barrel"/>
    <property type="match status" value="1"/>
</dbReference>
<gene>
    <name evidence="13" type="ORF">FK004_08685</name>
</gene>
<dbReference type="InterPro" id="IPR000531">
    <property type="entry name" value="Beta-barrel_TonB"/>
</dbReference>
<evidence type="ECO:0000256" key="1">
    <source>
        <dbReference type="ARBA" id="ARBA00004571"/>
    </source>
</evidence>
<dbReference type="InterPro" id="IPR023996">
    <property type="entry name" value="TonB-dep_OMP_SusC/RagA"/>
</dbReference>
<dbReference type="NCBIfam" id="TIGR04056">
    <property type="entry name" value="OMP_RagA_SusC"/>
    <property type="match status" value="1"/>
</dbReference>
<keyword evidence="10" id="KW-0732">Signal</keyword>
<dbReference type="RefSeq" id="WP_108736910.1">
    <property type="nucleotide sequence ID" value="NZ_CP020919.1"/>
</dbReference>
<keyword evidence="6 8" id="KW-0472">Membrane</keyword>
<dbReference type="KEGG" id="fki:FK004_08685"/>
<evidence type="ECO:0000256" key="6">
    <source>
        <dbReference type="ARBA" id="ARBA00023136"/>
    </source>
</evidence>
<evidence type="ECO:0000259" key="12">
    <source>
        <dbReference type="Pfam" id="PF07715"/>
    </source>
</evidence>
<feature type="signal peptide" evidence="10">
    <location>
        <begin position="1"/>
        <end position="22"/>
    </location>
</feature>
<dbReference type="SUPFAM" id="SSF56935">
    <property type="entry name" value="Porins"/>
    <property type="match status" value="1"/>
</dbReference>
<dbReference type="InterPro" id="IPR008969">
    <property type="entry name" value="CarboxyPept-like_regulatory"/>
</dbReference>
<evidence type="ECO:0000256" key="3">
    <source>
        <dbReference type="ARBA" id="ARBA00022452"/>
    </source>
</evidence>
<dbReference type="InterPro" id="IPR036942">
    <property type="entry name" value="Beta-barrel_TonB_sf"/>
</dbReference>
<dbReference type="NCBIfam" id="TIGR04057">
    <property type="entry name" value="SusC_RagA_signa"/>
    <property type="match status" value="1"/>
</dbReference>
<dbReference type="InterPro" id="IPR039426">
    <property type="entry name" value="TonB-dep_rcpt-like"/>
</dbReference>
<dbReference type="InterPro" id="IPR012910">
    <property type="entry name" value="Plug_dom"/>
</dbReference>
<reference evidence="13 14" key="1">
    <citation type="submission" date="2017-04" db="EMBL/GenBank/DDBJ databases">
        <title>Complete genome sequence of Flavobacterium kingsejong AJ004.</title>
        <authorList>
            <person name="Lee P.C."/>
        </authorList>
    </citation>
    <scope>NUCLEOTIDE SEQUENCE [LARGE SCALE GENOMIC DNA]</scope>
    <source>
        <strain evidence="13 14">AJ004</strain>
    </source>
</reference>
<keyword evidence="3 8" id="KW-1134">Transmembrane beta strand</keyword>
<dbReference type="Pfam" id="PF13715">
    <property type="entry name" value="CarbopepD_reg_2"/>
    <property type="match status" value="1"/>
</dbReference>
<keyword evidence="2 8" id="KW-0813">Transport</keyword>
<accession>A0A2S1LNG0</accession>
<dbReference type="GO" id="GO:0009279">
    <property type="term" value="C:cell outer membrane"/>
    <property type="evidence" value="ECO:0007669"/>
    <property type="project" value="UniProtKB-SubCell"/>
</dbReference>
<keyword evidence="7 8" id="KW-0998">Cell outer membrane</keyword>
<dbReference type="Gene3D" id="2.170.130.10">
    <property type="entry name" value="TonB-dependent receptor, plug domain"/>
    <property type="match status" value="1"/>
</dbReference>
<dbReference type="Proteomes" id="UP000244677">
    <property type="component" value="Chromosome"/>
</dbReference>
<evidence type="ECO:0000313" key="14">
    <source>
        <dbReference type="Proteomes" id="UP000244677"/>
    </source>
</evidence>
<organism evidence="13 14">
    <name type="scientific">Flavobacterium kingsejongi</name>
    <dbReference type="NCBI Taxonomy" id="1678728"/>
    <lineage>
        <taxon>Bacteria</taxon>
        <taxon>Pseudomonadati</taxon>
        <taxon>Bacteroidota</taxon>
        <taxon>Flavobacteriia</taxon>
        <taxon>Flavobacteriales</taxon>
        <taxon>Flavobacteriaceae</taxon>
        <taxon>Flavobacterium</taxon>
    </lineage>
</organism>
<evidence type="ECO:0000256" key="9">
    <source>
        <dbReference type="RuleBase" id="RU003357"/>
    </source>
</evidence>
<keyword evidence="14" id="KW-1185">Reference proteome</keyword>
<protein>
    <submittedName>
        <fullName evidence="13">SusC/RagA family TonB-linked outer membrane protein</fullName>
    </submittedName>
</protein>